<reference evidence="2" key="1">
    <citation type="submission" date="2021-06" db="EMBL/GenBank/DDBJ databases">
        <title>Parelaphostrongylus tenuis whole genome reference sequence.</title>
        <authorList>
            <person name="Garwood T.J."/>
            <person name="Larsen P.A."/>
            <person name="Fountain-Jones N.M."/>
            <person name="Garbe J.R."/>
            <person name="Macchietto M.G."/>
            <person name="Kania S.A."/>
            <person name="Gerhold R.W."/>
            <person name="Richards J.E."/>
            <person name="Wolf T.M."/>
        </authorList>
    </citation>
    <scope>NUCLEOTIDE SEQUENCE</scope>
    <source>
        <strain evidence="2">MNPRO001-30</strain>
        <tissue evidence="2">Meninges</tissue>
    </source>
</reference>
<feature type="region of interest" description="Disordered" evidence="1">
    <location>
        <begin position="75"/>
        <end position="101"/>
    </location>
</feature>
<protein>
    <submittedName>
        <fullName evidence="2">Uncharacterized protein</fullName>
    </submittedName>
</protein>
<accession>A0AAD5QL96</accession>
<dbReference type="AlphaFoldDB" id="A0AAD5QL96"/>
<sequence>MFLDRLRNASPSNAYVIESFDVAAFCTYVSNDSSVQATHELMIQHQGAKSTTPEGGGRRLRTLLGAWQAIRERSTVPSEVKRAQRSPETLRRQSDASNEWRLTIHRPGIEPEWPV</sequence>
<organism evidence="2 3">
    <name type="scientific">Parelaphostrongylus tenuis</name>
    <name type="common">Meningeal worm</name>
    <dbReference type="NCBI Taxonomy" id="148309"/>
    <lineage>
        <taxon>Eukaryota</taxon>
        <taxon>Metazoa</taxon>
        <taxon>Ecdysozoa</taxon>
        <taxon>Nematoda</taxon>
        <taxon>Chromadorea</taxon>
        <taxon>Rhabditida</taxon>
        <taxon>Rhabditina</taxon>
        <taxon>Rhabditomorpha</taxon>
        <taxon>Strongyloidea</taxon>
        <taxon>Metastrongylidae</taxon>
        <taxon>Parelaphostrongylus</taxon>
    </lineage>
</organism>
<evidence type="ECO:0000313" key="2">
    <source>
        <dbReference type="EMBL" id="KAJ1356188.1"/>
    </source>
</evidence>
<proteinExistence type="predicted"/>
<evidence type="ECO:0000256" key="1">
    <source>
        <dbReference type="SAM" id="MobiDB-lite"/>
    </source>
</evidence>
<name>A0AAD5QL96_PARTN</name>
<evidence type="ECO:0000313" key="3">
    <source>
        <dbReference type="Proteomes" id="UP001196413"/>
    </source>
</evidence>
<gene>
    <name evidence="2" type="ORF">KIN20_013856</name>
</gene>
<comment type="caution">
    <text evidence="2">The sequence shown here is derived from an EMBL/GenBank/DDBJ whole genome shotgun (WGS) entry which is preliminary data.</text>
</comment>
<dbReference type="EMBL" id="JAHQIW010002736">
    <property type="protein sequence ID" value="KAJ1356188.1"/>
    <property type="molecule type" value="Genomic_DNA"/>
</dbReference>
<keyword evidence="3" id="KW-1185">Reference proteome</keyword>
<dbReference type="Proteomes" id="UP001196413">
    <property type="component" value="Unassembled WGS sequence"/>
</dbReference>